<dbReference type="EC" id="3.1.4.11" evidence="1"/>
<keyword evidence="4" id="KW-0443">Lipid metabolism</keyword>
<evidence type="ECO:0000256" key="2">
    <source>
        <dbReference type="ARBA" id="ARBA00022801"/>
    </source>
</evidence>
<organism evidence="5 6">
    <name type="scientific">Adineta steineri</name>
    <dbReference type="NCBI Taxonomy" id="433720"/>
    <lineage>
        <taxon>Eukaryota</taxon>
        <taxon>Metazoa</taxon>
        <taxon>Spiralia</taxon>
        <taxon>Gnathifera</taxon>
        <taxon>Rotifera</taxon>
        <taxon>Eurotatoria</taxon>
        <taxon>Bdelloidea</taxon>
        <taxon>Adinetida</taxon>
        <taxon>Adinetidae</taxon>
        <taxon>Adineta</taxon>
    </lineage>
</organism>
<dbReference type="PROSITE" id="PS50007">
    <property type="entry name" value="PIPLC_X_DOMAIN"/>
    <property type="match status" value="1"/>
</dbReference>
<dbReference type="GO" id="GO:0051209">
    <property type="term" value="P:release of sequestered calcium ion into cytosol"/>
    <property type="evidence" value="ECO:0007669"/>
    <property type="project" value="TreeGrafter"/>
</dbReference>
<feature type="non-terminal residue" evidence="5">
    <location>
        <position position="1"/>
    </location>
</feature>
<dbReference type="InterPro" id="IPR001192">
    <property type="entry name" value="PI-PLC_fam"/>
</dbReference>
<comment type="caution">
    <text evidence="5">The sequence shown here is derived from an EMBL/GenBank/DDBJ whole genome shotgun (WGS) entry which is preliminary data.</text>
</comment>
<protein>
    <recommendedName>
        <fullName evidence="1">phosphoinositide phospholipase C</fullName>
        <ecNumber evidence="1">3.1.4.11</ecNumber>
    </recommendedName>
</protein>
<keyword evidence="3" id="KW-0442">Lipid degradation</keyword>
<accession>A0A820PS89</accession>
<keyword evidence="2" id="KW-0378">Hydrolase</keyword>
<name>A0A820PS89_9BILA</name>
<dbReference type="InterPro" id="IPR017946">
    <property type="entry name" value="PLC-like_Pdiesterase_TIM-brl"/>
</dbReference>
<dbReference type="SUPFAM" id="SSF51695">
    <property type="entry name" value="PLC-like phosphodiesterases"/>
    <property type="match status" value="1"/>
</dbReference>
<sequence>QDLTNEFEPNIELKQKGQLSLLGFRNLLLADDFALMKPWCSRYIYQDMTRPLNNYYIKTSHNTYD</sequence>
<dbReference type="GO" id="GO:0046488">
    <property type="term" value="P:phosphatidylinositol metabolic process"/>
    <property type="evidence" value="ECO:0007669"/>
    <property type="project" value="TreeGrafter"/>
</dbReference>
<evidence type="ECO:0000256" key="4">
    <source>
        <dbReference type="ARBA" id="ARBA00023098"/>
    </source>
</evidence>
<evidence type="ECO:0000313" key="6">
    <source>
        <dbReference type="Proteomes" id="UP000663868"/>
    </source>
</evidence>
<dbReference type="Proteomes" id="UP000663868">
    <property type="component" value="Unassembled WGS sequence"/>
</dbReference>
<evidence type="ECO:0000256" key="3">
    <source>
        <dbReference type="ARBA" id="ARBA00022963"/>
    </source>
</evidence>
<dbReference type="EMBL" id="CAJOBB010025875">
    <property type="protein sequence ID" value="CAF4411685.1"/>
    <property type="molecule type" value="Genomic_DNA"/>
</dbReference>
<dbReference type="PANTHER" id="PTHR10336:SF36">
    <property type="entry name" value="1-PHOSPHATIDYLINOSITOL 4,5-BISPHOSPHATE PHOSPHODIESTERASE BETA-4"/>
    <property type="match status" value="1"/>
</dbReference>
<dbReference type="Gene3D" id="3.20.20.190">
    <property type="entry name" value="Phosphatidylinositol (PI) phosphodiesterase"/>
    <property type="match status" value="1"/>
</dbReference>
<dbReference type="PANTHER" id="PTHR10336">
    <property type="entry name" value="PHOSPHOINOSITIDE-SPECIFIC PHOSPHOLIPASE C FAMILY PROTEIN"/>
    <property type="match status" value="1"/>
</dbReference>
<evidence type="ECO:0000313" key="5">
    <source>
        <dbReference type="EMBL" id="CAF4411685.1"/>
    </source>
</evidence>
<dbReference type="GO" id="GO:0016042">
    <property type="term" value="P:lipid catabolic process"/>
    <property type="evidence" value="ECO:0007669"/>
    <property type="project" value="UniProtKB-KW"/>
</dbReference>
<dbReference type="GO" id="GO:0048015">
    <property type="term" value="P:phosphatidylinositol-mediated signaling"/>
    <property type="evidence" value="ECO:0007669"/>
    <property type="project" value="TreeGrafter"/>
</dbReference>
<dbReference type="GO" id="GO:0004435">
    <property type="term" value="F:phosphatidylinositol-4,5-bisphosphate phospholipase C activity"/>
    <property type="evidence" value="ECO:0007669"/>
    <property type="project" value="UniProtKB-EC"/>
</dbReference>
<evidence type="ECO:0000256" key="1">
    <source>
        <dbReference type="ARBA" id="ARBA00012368"/>
    </source>
</evidence>
<dbReference type="AlphaFoldDB" id="A0A820PS89"/>
<gene>
    <name evidence="5" type="ORF">KXQ929_LOCUS51631</name>
</gene>
<proteinExistence type="predicted"/>
<reference evidence="5" key="1">
    <citation type="submission" date="2021-02" db="EMBL/GenBank/DDBJ databases">
        <authorList>
            <person name="Nowell W R."/>
        </authorList>
    </citation>
    <scope>NUCLEOTIDE SEQUENCE</scope>
</reference>